<evidence type="ECO:0000313" key="1">
    <source>
        <dbReference type="EMBL" id="KUK96978.1"/>
    </source>
</evidence>
<organism evidence="1 2">
    <name type="scientific">Methanothrix harundinacea</name>
    <dbReference type="NCBI Taxonomy" id="301375"/>
    <lineage>
        <taxon>Archaea</taxon>
        <taxon>Methanobacteriati</taxon>
        <taxon>Methanobacteriota</taxon>
        <taxon>Stenosarchaea group</taxon>
        <taxon>Methanomicrobia</taxon>
        <taxon>Methanotrichales</taxon>
        <taxon>Methanotrichaceae</taxon>
        <taxon>Methanothrix</taxon>
    </lineage>
</organism>
<accession>A0A101IKW4</accession>
<proteinExistence type="predicted"/>
<dbReference type="AlphaFoldDB" id="A0A101IKW4"/>
<gene>
    <name evidence="1" type="ORF">XE07_0750</name>
</gene>
<comment type="caution">
    <text evidence="1">The sequence shown here is derived from an EMBL/GenBank/DDBJ whole genome shotgun (WGS) entry which is preliminary data.</text>
</comment>
<dbReference type="PATRIC" id="fig|301375.6.peg.1668"/>
<sequence>MQWRVSWGIEIWVDLGCPAKTSIFVDFGRIGLAGFRVSRSMKTLIGLLIAFQISACYAGEVGDLSSTWLIGYESEGENDGGPLAGGGVASISEAGSTLDGRSTLGGRNDGFLIGLAEGRSVDMAITFRHNPVIFVRLVGDFDADEVRGRFSAYSSDGNSWMGNFSARLAGPGEGLDPEAIWSEQRGKERRYAFEINYSRDTVLMCRNKPMIWQWWLY</sequence>
<reference evidence="2" key="1">
    <citation type="journal article" date="2015" name="MBio">
        <title>Genome-Resolved Metagenomic Analysis Reveals Roles for Candidate Phyla and Other Microbial Community Members in Biogeochemical Transformations in Oil Reservoirs.</title>
        <authorList>
            <person name="Hu P."/>
            <person name="Tom L."/>
            <person name="Singh A."/>
            <person name="Thomas B.C."/>
            <person name="Baker B.J."/>
            <person name="Piceno Y.M."/>
            <person name="Andersen G.L."/>
            <person name="Banfield J.F."/>
        </authorList>
    </citation>
    <scope>NUCLEOTIDE SEQUENCE [LARGE SCALE GENOMIC DNA]</scope>
</reference>
<dbReference type="Proteomes" id="UP000053961">
    <property type="component" value="Unassembled WGS sequence"/>
</dbReference>
<protein>
    <submittedName>
        <fullName evidence="1">Uncharacterized protein</fullName>
    </submittedName>
</protein>
<evidence type="ECO:0000313" key="2">
    <source>
        <dbReference type="Proteomes" id="UP000053961"/>
    </source>
</evidence>
<name>A0A101IKW4_9EURY</name>
<dbReference type="EMBL" id="LGHB01000006">
    <property type="protein sequence ID" value="KUK96978.1"/>
    <property type="molecule type" value="Genomic_DNA"/>
</dbReference>